<accession>A0A1I7IE56</accession>
<dbReference type="AlphaFoldDB" id="A0A1I7IE56"/>
<feature type="signal peptide" evidence="1">
    <location>
        <begin position="1"/>
        <end position="21"/>
    </location>
</feature>
<dbReference type="Proteomes" id="UP000199138">
    <property type="component" value="Unassembled WGS sequence"/>
</dbReference>
<name>A0A1I7IE56_9FLAO</name>
<dbReference type="SUPFAM" id="SSF63825">
    <property type="entry name" value="YWTD domain"/>
    <property type="match status" value="1"/>
</dbReference>
<proteinExistence type="predicted"/>
<protein>
    <recommendedName>
        <fullName evidence="4">40-residue YVTN family beta-propeller repeat-containing protein</fullName>
    </recommendedName>
</protein>
<dbReference type="RefSeq" id="WP_093026160.1">
    <property type="nucleotide sequence ID" value="NZ_FPBK01000015.1"/>
</dbReference>
<keyword evidence="3" id="KW-1185">Reference proteome</keyword>
<feature type="chain" id="PRO_5011579133" description="40-residue YVTN family beta-propeller repeat-containing protein" evidence="1">
    <location>
        <begin position="22"/>
        <end position="355"/>
    </location>
</feature>
<gene>
    <name evidence="2" type="ORF">SAMN05216480_11556</name>
</gene>
<evidence type="ECO:0000313" key="2">
    <source>
        <dbReference type="EMBL" id="SFU71178.1"/>
    </source>
</evidence>
<keyword evidence="1" id="KW-0732">Signal</keyword>
<dbReference type="InterPro" id="IPR015943">
    <property type="entry name" value="WD40/YVTN_repeat-like_dom_sf"/>
</dbReference>
<dbReference type="PROSITE" id="PS51257">
    <property type="entry name" value="PROKAR_LIPOPROTEIN"/>
    <property type="match status" value="1"/>
</dbReference>
<reference evidence="2 3" key="1">
    <citation type="submission" date="2016-10" db="EMBL/GenBank/DDBJ databases">
        <authorList>
            <person name="de Groot N.N."/>
        </authorList>
    </citation>
    <scope>NUCLEOTIDE SEQUENCE [LARGE SCALE GENOMIC DNA]</scope>
    <source>
        <strain evidence="2 3">CGMCC 1.12333</strain>
    </source>
</reference>
<dbReference type="Gene3D" id="2.130.10.10">
    <property type="entry name" value="YVTN repeat-like/Quinoprotein amine dehydrogenase"/>
    <property type="match status" value="1"/>
</dbReference>
<evidence type="ECO:0008006" key="4">
    <source>
        <dbReference type="Google" id="ProtNLM"/>
    </source>
</evidence>
<dbReference type="EMBL" id="FPBK01000015">
    <property type="protein sequence ID" value="SFU71178.1"/>
    <property type="molecule type" value="Genomic_DNA"/>
</dbReference>
<sequence>MKYFFKSCLALLATACMFTSCDDNDDDDVIVEPTGEYADGYFILNENGGLGASIATFVGDDGVVTADPIGTVNTDFDVTTTGTYLQDMFFDDSRAFVISGSGNLVLVFDRYTMEYITTVDTDFASPRYGTVVGDYAYVTNYNDYSVGEDDFVTIINLNDYTTTTLDVNNNAEKIMSEDGLVYIANGYYGSGNAVTILDPSTNGLTSIDLGTGNTPNSFEEEDGYLYVLTYNYTNAALFTIDLAANQVVAQTDFPAAIGEASNLEIEDDVVYFTVSNAVYSMPLNATEVPTEPIFSYESDSAWGVMYGFAVEDNTIYIADGGDFSSNSTAYEYSLDGQLLNTITTGVGPNSFHFND</sequence>
<organism evidence="2 3">
    <name type="scientific">Pustulibacterium marinum</name>
    <dbReference type="NCBI Taxonomy" id="1224947"/>
    <lineage>
        <taxon>Bacteria</taxon>
        <taxon>Pseudomonadati</taxon>
        <taxon>Bacteroidota</taxon>
        <taxon>Flavobacteriia</taxon>
        <taxon>Flavobacteriales</taxon>
        <taxon>Flavobacteriaceae</taxon>
        <taxon>Pustulibacterium</taxon>
    </lineage>
</organism>
<dbReference type="OrthoDB" id="9773938at2"/>
<evidence type="ECO:0000256" key="1">
    <source>
        <dbReference type="SAM" id="SignalP"/>
    </source>
</evidence>
<evidence type="ECO:0000313" key="3">
    <source>
        <dbReference type="Proteomes" id="UP000199138"/>
    </source>
</evidence>
<dbReference type="STRING" id="1224947.SAMN05216480_11556"/>